<evidence type="ECO:0000259" key="2">
    <source>
        <dbReference type="Pfam" id="PF07596"/>
    </source>
</evidence>
<accession>A0A2S8GTD7</accession>
<reference evidence="3 4" key="1">
    <citation type="submission" date="2018-02" db="EMBL/GenBank/DDBJ databases">
        <title>Comparative genomes isolates from brazilian mangrove.</title>
        <authorList>
            <person name="Araujo J.E."/>
            <person name="Taketani R.G."/>
            <person name="Silva M.C.P."/>
            <person name="Loureco M.V."/>
            <person name="Andreote F.D."/>
        </authorList>
    </citation>
    <scope>NUCLEOTIDE SEQUENCE [LARGE SCALE GENOMIC DNA]</scope>
    <source>
        <strain evidence="3 4">Nap-Phe MGV</strain>
    </source>
</reference>
<keyword evidence="1" id="KW-1133">Transmembrane helix</keyword>
<keyword evidence="1" id="KW-0812">Transmembrane</keyword>
<evidence type="ECO:0000313" key="3">
    <source>
        <dbReference type="EMBL" id="PQO47683.1"/>
    </source>
</evidence>
<feature type="transmembrane region" description="Helical" evidence="1">
    <location>
        <begin position="12"/>
        <end position="33"/>
    </location>
</feature>
<sequence>MVRRRSQVGFTLVELLVVIAIIGVLIGLLLPAVQQAREAARRNSCINNAKQLALAYHNFHDTYREFPPARGSSSPKYGSTVFVLPFLEQGNLTDLFDRDAAAGFADPVNQAAANTNVPIIRCPSSPVEGLIKMRSSSSTGSHYGDFLTTSGTTSDESDPTIMTGWASDYWVNHLISSSSYDLYFPGAARPDPILNRYAPGSKMRDTTDGLSNTMMILEHAGYDQHYVKGVGMPMPSTDTTLDQPGAWGTWLGWCAFQLQTYSNYTPTSYPTGGSTPSGIGCTVNCNNSQGLFGFHPGGATVAMGDGSVRFFNEGMAGEVLMALASRNGGEVAQP</sequence>
<keyword evidence="1" id="KW-0472">Membrane</keyword>
<protein>
    <submittedName>
        <fullName evidence="3">Prepilin-type cleavage/methylation domain-containing protein</fullName>
    </submittedName>
</protein>
<dbReference type="InterPro" id="IPR011453">
    <property type="entry name" value="DUF1559"/>
</dbReference>
<dbReference type="PANTHER" id="PTHR30093">
    <property type="entry name" value="GENERAL SECRETION PATHWAY PROTEIN G"/>
    <property type="match status" value="1"/>
</dbReference>
<gene>
    <name evidence="3" type="ORF">C5Y93_03240</name>
</gene>
<dbReference type="InterPro" id="IPR012902">
    <property type="entry name" value="N_methyl_site"/>
</dbReference>
<dbReference type="Pfam" id="PF07963">
    <property type="entry name" value="N_methyl"/>
    <property type="match status" value="1"/>
</dbReference>
<dbReference type="Gene3D" id="3.30.700.10">
    <property type="entry name" value="Glycoprotein, Type 4 Pilin"/>
    <property type="match status" value="1"/>
</dbReference>
<dbReference type="InterPro" id="IPR045584">
    <property type="entry name" value="Pilin-like"/>
</dbReference>
<comment type="caution">
    <text evidence="3">The sequence shown here is derived from an EMBL/GenBank/DDBJ whole genome shotgun (WGS) entry which is preliminary data.</text>
</comment>
<dbReference type="Proteomes" id="UP000237819">
    <property type="component" value="Unassembled WGS sequence"/>
</dbReference>
<name>A0A2S8GTD7_9BACT</name>
<evidence type="ECO:0000313" key="4">
    <source>
        <dbReference type="Proteomes" id="UP000237819"/>
    </source>
</evidence>
<feature type="domain" description="DUF1559" evidence="2">
    <location>
        <begin position="34"/>
        <end position="313"/>
    </location>
</feature>
<dbReference type="SUPFAM" id="SSF54523">
    <property type="entry name" value="Pili subunits"/>
    <property type="match status" value="1"/>
</dbReference>
<dbReference type="PANTHER" id="PTHR30093:SF2">
    <property type="entry name" value="TYPE II SECRETION SYSTEM PROTEIN H"/>
    <property type="match status" value="1"/>
</dbReference>
<dbReference type="Pfam" id="PF07596">
    <property type="entry name" value="SBP_bac_10"/>
    <property type="match status" value="1"/>
</dbReference>
<dbReference type="EMBL" id="PUHZ01000004">
    <property type="protein sequence ID" value="PQO47683.1"/>
    <property type="molecule type" value="Genomic_DNA"/>
</dbReference>
<organism evidence="3 4">
    <name type="scientific">Blastopirellula marina</name>
    <dbReference type="NCBI Taxonomy" id="124"/>
    <lineage>
        <taxon>Bacteria</taxon>
        <taxon>Pseudomonadati</taxon>
        <taxon>Planctomycetota</taxon>
        <taxon>Planctomycetia</taxon>
        <taxon>Pirellulales</taxon>
        <taxon>Pirellulaceae</taxon>
        <taxon>Blastopirellula</taxon>
    </lineage>
</organism>
<dbReference type="NCBIfam" id="TIGR02532">
    <property type="entry name" value="IV_pilin_GFxxxE"/>
    <property type="match status" value="1"/>
</dbReference>
<dbReference type="InterPro" id="IPR027558">
    <property type="entry name" value="Pre_pil_HX9DG_C"/>
</dbReference>
<dbReference type="OrthoDB" id="289947at2"/>
<dbReference type="AlphaFoldDB" id="A0A2S8GTD7"/>
<dbReference type="NCBIfam" id="TIGR04294">
    <property type="entry name" value="pre_pil_HX9DG"/>
    <property type="match status" value="1"/>
</dbReference>
<proteinExistence type="predicted"/>
<evidence type="ECO:0000256" key="1">
    <source>
        <dbReference type="SAM" id="Phobius"/>
    </source>
</evidence>